<feature type="compositionally biased region" description="Polar residues" evidence="1">
    <location>
        <begin position="489"/>
        <end position="502"/>
    </location>
</feature>
<feature type="compositionally biased region" description="Basic residues" evidence="1">
    <location>
        <begin position="293"/>
        <end position="305"/>
    </location>
</feature>
<dbReference type="PROSITE" id="PS50105">
    <property type="entry name" value="SAM_DOMAIN"/>
    <property type="match status" value="1"/>
</dbReference>
<feature type="domain" description="PH" evidence="2">
    <location>
        <begin position="662"/>
        <end position="793"/>
    </location>
</feature>
<protein>
    <submittedName>
        <fullName evidence="4">Uncharacterized protein</fullName>
    </submittedName>
</protein>
<feature type="compositionally biased region" description="Basic and acidic residues" evidence="1">
    <location>
        <begin position="140"/>
        <end position="153"/>
    </location>
</feature>
<evidence type="ECO:0000259" key="3">
    <source>
        <dbReference type="PROSITE" id="PS50105"/>
    </source>
</evidence>
<dbReference type="Pfam" id="PF07647">
    <property type="entry name" value="SAM_2"/>
    <property type="match status" value="1"/>
</dbReference>
<dbReference type="PROSITE" id="PS50003">
    <property type="entry name" value="PH_DOMAIN"/>
    <property type="match status" value="1"/>
</dbReference>
<proteinExistence type="predicted"/>
<comment type="caution">
    <text evidence="4">The sequence shown here is derived from an EMBL/GenBank/DDBJ whole genome shotgun (WGS) entry which is preliminary data.</text>
</comment>
<dbReference type="RefSeq" id="XP_069201129.1">
    <property type="nucleotide sequence ID" value="XM_069343303.1"/>
</dbReference>
<dbReference type="EMBL" id="JBFMKM010000008">
    <property type="protein sequence ID" value="KAL1304855.1"/>
    <property type="molecule type" value="Genomic_DNA"/>
</dbReference>
<dbReference type="SUPFAM" id="SSF50729">
    <property type="entry name" value="PH domain-like"/>
    <property type="match status" value="1"/>
</dbReference>
<dbReference type="Pfam" id="PF00169">
    <property type="entry name" value="PH"/>
    <property type="match status" value="1"/>
</dbReference>
<evidence type="ECO:0000256" key="1">
    <source>
        <dbReference type="SAM" id="MobiDB-lite"/>
    </source>
</evidence>
<dbReference type="CDD" id="cd09535">
    <property type="entry name" value="SAM_BOI-like_fungal"/>
    <property type="match status" value="1"/>
</dbReference>
<feature type="region of interest" description="Disordered" evidence="1">
    <location>
        <begin position="245"/>
        <end position="316"/>
    </location>
</feature>
<accession>A0ABR3PGJ7</accession>
<dbReference type="SUPFAM" id="SSF47769">
    <property type="entry name" value="SAM/Pointed domain"/>
    <property type="match status" value="1"/>
</dbReference>
<feature type="region of interest" description="Disordered" evidence="1">
    <location>
        <begin position="137"/>
        <end position="159"/>
    </location>
</feature>
<feature type="region of interest" description="Disordered" evidence="1">
    <location>
        <begin position="478"/>
        <end position="540"/>
    </location>
</feature>
<sequence>MPVMTTTRSQPRGGRNVEVCKHEGVDAARSDAARPISVATEFVETDIEDDSSLFEEDSEHSGSSNCDSLDSRRQSQTTVSSYDVPTPRSSRQRPFEVMIKPVVGPKGPHLFRASQCSANFMFDHALQLSPLLPRTQEPLTRSKDRKAHEREEQAAAPCHEPQTALFTSQGRPAQHQDASDWTIQQVGTYMRQAGVASDVVTKLGLHDISGSILMRLQFDDLKELDIQSFGKRHQLWSAIQTLKGEDRELSTTHSQEQTRPGPNVRSKSDGDIPYSPCSDVCTSPTTPSAQSGGHRKRRHHKKNRRHRDDPVEPGESVSIVAIEQVIPKPHECSKGEDCTKWQRRERLLNAIRQEQSGNGWSGSAIRGGQIVITGNPGTPSTANKMVPHTAREQDDQRPTSGIVPSVVASSDLLGPSQLPAFALHEVTLEQVQHRDPQENVKHFLNFQHITSRHVDEPVTPPLEMFPAVHHQAFYPALDDGASIGRSDSVPPQGNRIQGSNPRSGFRDLPKLTIPRSASASPYLGAPSKVMSPSQSVQSPWHVVNQSSLKTLRSPSVPNVPVMHSNRPGSELGFPVTAVPTGPIARDTSQSVPPDMQYRDPVILQRSGSRAEWRRPSLAMPKLEEDQIFSTVSTVPPTTFPAPRCNVQRVDKNQPDRANLGIDVAHTGWMKKRKTKLLRHDWYDAHFRLHGTVLDMHENARLSAALMETIDVDEYSVTVSNIASNSKLSSALKNLKLSDKKKETRGSHGGAFAFQLIPGDKDRAKFATGKTHHFAVDNAEERIDWMRELMLAKAKKQKECGYVIEHNGEKA</sequence>
<dbReference type="SMART" id="SM00454">
    <property type="entry name" value="SAM"/>
    <property type="match status" value="1"/>
</dbReference>
<dbReference type="Gene3D" id="1.10.150.50">
    <property type="entry name" value="Transcription Factor, Ets-1"/>
    <property type="match status" value="1"/>
</dbReference>
<organism evidence="4 5">
    <name type="scientific">Neodothiora populina</name>
    <dbReference type="NCBI Taxonomy" id="2781224"/>
    <lineage>
        <taxon>Eukaryota</taxon>
        <taxon>Fungi</taxon>
        <taxon>Dikarya</taxon>
        <taxon>Ascomycota</taxon>
        <taxon>Pezizomycotina</taxon>
        <taxon>Dothideomycetes</taxon>
        <taxon>Dothideomycetidae</taxon>
        <taxon>Dothideales</taxon>
        <taxon>Dothioraceae</taxon>
        <taxon>Neodothiora</taxon>
    </lineage>
</organism>
<dbReference type="Gene3D" id="2.30.29.30">
    <property type="entry name" value="Pleckstrin-homology domain (PH domain)/Phosphotyrosine-binding domain (PTB)"/>
    <property type="match status" value="1"/>
</dbReference>
<gene>
    <name evidence="4" type="ORF">AAFC00_003779</name>
</gene>
<dbReference type="Proteomes" id="UP001562354">
    <property type="component" value="Unassembled WGS sequence"/>
</dbReference>
<evidence type="ECO:0000259" key="2">
    <source>
        <dbReference type="PROSITE" id="PS50003"/>
    </source>
</evidence>
<dbReference type="InterPro" id="IPR001660">
    <property type="entry name" value="SAM"/>
</dbReference>
<dbReference type="GeneID" id="95977479"/>
<dbReference type="SMART" id="SM00233">
    <property type="entry name" value="PH"/>
    <property type="match status" value="1"/>
</dbReference>
<evidence type="ECO:0000313" key="5">
    <source>
        <dbReference type="Proteomes" id="UP001562354"/>
    </source>
</evidence>
<keyword evidence="5" id="KW-1185">Reference proteome</keyword>
<feature type="compositionally biased region" description="Polar residues" evidence="1">
    <location>
        <begin position="530"/>
        <end position="540"/>
    </location>
</feature>
<feature type="compositionally biased region" description="Polar residues" evidence="1">
    <location>
        <begin position="251"/>
        <end position="260"/>
    </location>
</feature>
<feature type="region of interest" description="Disordered" evidence="1">
    <location>
        <begin position="51"/>
        <end position="93"/>
    </location>
</feature>
<feature type="compositionally biased region" description="Polar residues" evidence="1">
    <location>
        <begin position="62"/>
        <end position="89"/>
    </location>
</feature>
<dbReference type="InterPro" id="IPR011993">
    <property type="entry name" value="PH-like_dom_sf"/>
</dbReference>
<dbReference type="InterPro" id="IPR013761">
    <property type="entry name" value="SAM/pointed_sf"/>
</dbReference>
<dbReference type="InterPro" id="IPR001849">
    <property type="entry name" value="PH_domain"/>
</dbReference>
<feature type="domain" description="SAM" evidence="3">
    <location>
        <begin position="181"/>
        <end position="245"/>
    </location>
</feature>
<evidence type="ECO:0000313" key="4">
    <source>
        <dbReference type="EMBL" id="KAL1304855.1"/>
    </source>
</evidence>
<name>A0ABR3PGJ7_9PEZI</name>
<reference evidence="4 5" key="1">
    <citation type="submission" date="2024-07" db="EMBL/GenBank/DDBJ databases">
        <title>Draft sequence of the Neodothiora populina.</title>
        <authorList>
            <person name="Drown D.D."/>
            <person name="Schuette U.S."/>
            <person name="Buechlein A.B."/>
            <person name="Rusch D.R."/>
            <person name="Winton L.W."/>
            <person name="Adams G.A."/>
        </authorList>
    </citation>
    <scope>NUCLEOTIDE SEQUENCE [LARGE SCALE GENOMIC DNA]</scope>
    <source>
        <strain evidence="4 5">CPC 39397</strain>
    </source>
</reference>
<feature type="compositionally biased region" description="Polar residues" evidence="1">
    <location>
        <begin position="280"/>
        <end position="291"/>
    </location>
</feature>